<accession>A0ABX8RCR3</accession>
<gene>
    <name evidence="2" type="ORF">KVH43_03775</name>
</gene>
<evidence type="ECO:0000313" key="2">
    <source>
        <dbReference type="EMBL" id="QXM06853.1"/>
    </source>
</evidence>
<feature type="transmembrane region" description="Helical" evidence="1">
    <location>
        <begin position="161"/>
        <end position="187"/>
    </location>
</feature>
<dbReference type="Pfam" id="PF01032">
    <property type="entry name" value="FecCD"/>
    <property type="match status" value="1"/>
</dbReference>
<feature type="transmembrane region" description="Helical" evidence="1">
    <location>
        <begin position="324"/>
        <end position="343"/>
    </location>
</feature>
<dbReference type="Proteomes" id="UP000886818">
    <property type="component" value="Chromosome"/>
</dbReference>
<keyword evidence="1" id="KW-1133">Transmembrane helix</keyword>
<keyword evidence="1" id="KW-0472">Membrane</keyword>
<sequence length="352" mass="38155">MTYIQKRKGYKILFIFLLFLLCVLILFVSTLGVSDISFVEAVKILCSNIPFIGKYVVADAINESKKLIVLGIRLPRIILSSLIGMALAGSGVIFQGIFKNPMADPYVLGVSSGAAFGATIAIVFGLEATFIGFWAIAIMAFIGAITATLSVYYIAKIGNKTPIITLLLAGIALSFLLSSLISLIMTFHKEQIEKIVFWTMGSVSSASWKHVIFCAPVVLIGCIFFTMFARDLNLMLMGEETAKSLGVEVEKIKKLLLILASIVAASAVSVSGIIGFVGLIIPHIVRIIIGPDHRVLIAFTLVMGAIFMVIADTLARTLMPPTEIPVGVITSLFGTPFFIYILYKSKKQNAMR</sequence>
<feature type="transmembrane region" description="Helical" evidence="1">
    <location>
        <begin position="133"/>
        <end position="155"/>
    </location>
</feature>
<evidence type="ECO:0000313" key="3">
    <source>
        <dbReference type="Proteomes" id="UP000886818"/>
    </source>
</evidence>
<evidence type="ECO:0000256" key="1">
    <source>
        <dbReference type="SAM" id="Phobius"/>
    </source>
</evidence>
<dbReference type="PANTHER" id="PTHR30472:SF25">
    <property type="entry name" value="ABC TRANSPORTER PERMEASE PROTEIN MJ0876-RELATED"/>
    <property type="match status" value="1"/>
</dbReference>
<organism evidence="2 3">
    <name type="scientific">Crassaminicella indica</name>
    <dbReference type="NCBI Taxonomy" id="2855394"/>
    <lineage>
        <taxon>Bacteria</taxon>
        <taxon>Bacillati</taxon>
        <taxon>Bacillota</taxon>
        <taxon>Clostridia</taxon>
        <taxon>Eubacteriales</taxon>
        <taxon>Clostridiaceae</taxon>
        <taxon>Crassaminicella</taxon>
    </lineage>
</organism>
<keyword evidence="3" id="KW-1185">Reference proteome</keyword>
<feature type="transmembrane region" description="Helical" evidence="1">
    <location>
        <begin position="296"/>
        <end position="318"/>
    </location>
</feature>
<dbReference type="InterPro" id="IPR000522">
    <property type="entry name" value="ABC_transptr_permease_BtuC"/>
</dbReference>
<name>A0ABX8RCR3_9CLOT</name>
<feature type="transmembrane region" description="Helical" evidence="1">
    <location>
        <begin position="255"/>
        <end position="284"/>
    </location>
</feature>
<dbReference type="RefSeq" id="WP_218283546.1">
    <property type="nucleotide sequence ID" value="NZ_CP078093.1"/>
</dbReference>
<feature type="transmembrane region" description="Helical" evidence="1">
    <location>
        <begin position="12"/>
        <end position="32"/>
    </location>
</feature>
<feature type="transmembrane region" description="Helical" evidence="1">
    <location>
        <begin position="38"/>
        <end position="57"/>
    </location>
</feature>
<feature type="transmembrane region" description="Helical" evidence="1">
    <location>
        <begin position="106"/>
        <end position="126"/>
    </location>
</feature>
<reference evidence="2" key="1">
    <citation type="submission" date="2021-07" db="EMBL/GenBank/DDBJ databases">
        <title>Complete genome sequence of Crassaminicella sp. 143-21, isolated from a deep-sea hydrothermal vent.</title>
        <authorList>
            <person name="Li X."/>
        </authorList>
    </citation>
    <scope>NUCLEOTIDE SEQUENCE</scope>
    <source>
        <strain evidence="2">143-21</strain>
    </source>
</reference>
<dbReference type="PANTHER" id="PTHR30472">
    <property type="entry name" value="FERRIC ENTEROBACTIN TRANSPORT SYSTEM PERMEASE PROTEIN"/>
    <property type="match status" value="1"/>
</dbReference>
<feature type="transmembrane region" description="Helical" evidence="1">
    <location>
        <begin position="77"/>
        <end position="94"/>
    </location>
</feature>
<dbReference type="EMBL" id="CP078093">
    <property type="protein sequence ID" value="QXM06853.1"/>
    <property type="molecule type" value="Genomic_DNA"/>
</dbReference>
<feature type="transmembrane region" description="Helical" evidence="1">
    <location>
        <begin position="208"/>
        <end position="229"/>
    </location>
</feature>
<dbReference type="CDD" id="cd06550">
    <property type="entry name" value="TM_ABC_iron-siderophores_like"/>
    <property type="match status" value="1"/>
</dbReference>
<keyword evidence="1" id="KW-0812">Transmembrane</keyword>
<proteinExistence type="predicted"/>
<protein>
    <submittedName>
        <fullName evidence="2">Iron chelate uptake ABC transporter family permease subunit</fullName>
    </submittedName>
</protein>